<dbReference type="EMBL" id="CM022224">
    <property type="protein sequence ID" value="KAF7069388.1"/>
    <property type="molecule type" value="Genomic_DNA"/>
</dbReference>
<sequence length="68" mass="7439">MPSWRSLLGLGRGCTPAPGTRRSWRSAAGGGRRRTCGSPFLSVMSRCAPRGRSLWRRSDKHSTASSTY</sequence>
<feature type="non-terminal residue" evidence="1">
    <location>
        <position position="68"/>
    </location>
</feature>
<gene>
    <name evidence="1" type="ORF">CFC21_075028</name>
</gene>
<feature type="non-terminal residue" evidence="1">
    <location>
        <position position="1"/>
    </location>
</feature>
<accession>A0A9R1HQ26</accession>
<reference evidence="1" key="1">
    <citation type="journal article" date="2017" name="Gigascience">
        <title>The first near-complete assembly of the hexaploid bread wheat genome, Triticum aestivum.</title>
        <authorList>
            <person name="Zimin A.V."/>
            <person name="Puiu D."/>
            <person name="Hall R."/>
            <person name="Kingan S."/>
            <person name="Clavijo B.J."/>
            <person name="Salzberg S.L."/>
        </authorList>
    </citation>
    <scope>NUCLEOTIDE SEQUENCE</scope>
    <source>
        <tissue evidence="1">Leaf</tissue>
    </source>
</reference>
<evidence type="ECO:0000313" key="1">
    <source>
        <dbReference type="EMBL" id="KAF7069388.1"/>
    </source>
</evidence>
<dbReference type="AlphaFoldDB" id="A0A9R1HQ26"/>
<protein>
    <submittedName>
        <fullName evidence="1">Uncharacterized protein</fullName>
    </submittedName>
</protein>
<organism evidence="1">
    <name type="scientific">Triticum aestivum</name>
    <name type="common">Wheat</name>
    <dbReference type="NCBI Taxonomy" id="4565"/>
    <lineage>
        <taxon>Eukaryota</taxon>
        <taxon>Viridiplantae</taxon>
        <taxon>Streptophyta</taxon>
        <taxon>Embryophyta</taxon>
        <taxon>Tracheophyta</taxon>
        <taxon>Spermatophyta</taxon>
        <taxon>Magnoliopsida</taxon>
        <taxon>Liliopsida</taxon>
        <taxon>Poales</taxon>
        <taxon>Poaceae</taxon>
        <taxon>BOP clade</taxon>
        <taxon>Pooideae</taxon>
        <taxon>Triticodae</taxon>
        <taxon>Triticeae</taxon>
        <taxon>Triticinae</taxon>
        <taxon>Triticum</taxon>
    </lineage>
</organism>
<name>A0A9R1HQ26_WHEAT</name>
<dbReference type="Proteomes" id="UP000815260">
    <property type="component" value="Chromosome 5B"/>
</dbReference>
<reference evidence="1" key="2">
    <citation type="submission" date="2020-03" db="EMBL/GenBank/DDBJ databases">
        <title>The second near-complete assembly of the hexaploid bread wheat (Triticum aestivum) genome.</title>
        <authorList>
            <person name="Zimin A.V."/>
            <person name="Puiu D."/>
            <person name="Shumante A."/>
            <person name="Alonge M."/>
            <person name="Salzberg S.L."/>
        </authorList>
    </citation>
    <scope>NUCLEOTIDE SEQUENCE</scope>
    <source>
        <tissue evidence="1">Leaf</tissue>
    </source>
</reference>
<proteinExistence type="predicted"/>
<comment type="caution">
    <text evidence="1">The sequence shown here is derived from an EMBL/GenBank/DDBJ whole genome shotgun (WGS) entry which is preliminary data.</text>
</comment>